<dbReference type="InterPro" id="IPR017734">
    <property type="entry name" value="T6SS_SciN"/>
</dbReference>
<gene>
    <name evidence="2" type="ORF">C7443_102442</name>
</gene>
<organism evidence="2 3">
    <name type="scientific">Plasticicumulans acidivorans</name>
    <dbReference type="NCBI Taxonomy" id="886464"/>
    <lineage>
        <taxon>Bacteria</taxon>
        <taxon>Pseudomonadati</taxon>
        <taxon>Pseudomonadota</taxon>
        <taxon>Gammaproteobacteria</taxon>
        <taxon>Candidatus Competibacteraceae</taxon>
        <taxon>Plasticicumulans</taxon>
    </lineage>
</organism>
<dbReference type="Proteomes" id="UP000246569">
    <property type="component" value="Unassembled WGS sequence"/>
</dbReference>
<dbReference type="InterPro" id="IPR038706">
    <property type="entry name" value="Type_VI_SciN-like_sf"/>
</dbReference>
<dbReference type="EMBL" id="QGTJ01000002">
    <property type="protein sequence ID" value="PWV64789.1"/>
    <property type="molecule type" value="Genomic_DNA"/>
</dbReference>
<dbReference type="Gene3D" id="2.60.40.4150">
    <property type="entry name" value="Type VI secretion system, lipoprotein SciN"/>
    <property type="match status" value="1"/>
</dbReference>
<evidence type="ECO:0000256" key="1">
    <source>
        <dbReference type="SAM" id="SignalP"/>
    </source>
</evidence>
<evidence type="ECO:0000313" key="2">
    <source>
        <dbReference type="EMBL" id="PWV64789.1"/>
    </source>
</evidence>
<dbReference type="RefSeq" id="WP_110017415.1">
    <property type="nucleotide sequence ID" value="NZ_QGTJ01000002.1"/>
</dbReference>
<sequence>MKVRHGLLALICLAVAACAGAPPPPPPARVVGDIQASATLNPAPNGQALPLRLRLYELRSPTAFQNRDFFSLWDKAQATLGVDLVGTEEYVVQPGATLHFERQLDGQTHQVGFIAAYRDINGAIWRQVVEIRPNTTQTLNVQLGAKALSVTASR</sequence>
<dbReference type="NCBIfam" id="TIGR03352">
    <property type="entry name" value="VI_chp_3"/>
    <property type="match status" value="1"/>
</dbReference>
<name>A0A317MYM7_9GAMM</name>
<dbReference type="OrthoDB" id="5471061at2"/>
<dbReference type="PROSITE" id="PS51257">
    <property type="entry name" value="PROKAR_LIPOPROTEIN"/>
    <property type="match status" value="1"/>
</dbReference>
<feature type="chain" id="PRO_5016414519" evidence="1">
    <location>
        <begin position="22"/>
        <end position="154"/>
    </location>
</feature>
<dbReference type="Pfam" id="PF12790">
    <property type="entry name" value="T6SS-SciN"/>
    <property type="match status" value="1"/>
</dbReference>
<keyword evidence="1" id="KW-0732">Signal</keyword>
<proteinExistence type="predicted"/>
<evidence type="ECO:0000313" key="3">
    <source>
        <dbReference type="Proteomes" id="UP000246569"/>
    </source>
</evidence>
<accession>A0A317MYM7</accession>
<dbReference type="AlphaFoldDB" id="A0A317MYM7"/>
<dbReference type="PANTHER" id="PTHR37625:SF4">
    <property type="entry name" value="OUTER MEMBRANE LIPOPROTEIN"/>
    <property type="match status" value="1"/>
</dbReference>
<comment type="caution">
    <text evidence="2">The sequence shown here is derived from an EMBL/GenBank/DDBJ whole genome shotgun (WGS) entry which is preliminary data.</text>
</comment>
<keyword evidence="3" id="KW-1185">Reference proteome</keyword>
<feature type="signal peptide" evidence="1">
    <location>
        <begin position="1"/>
        <end position="21"/>
    </location>
</feature>
<dbReference type="PANTHER" id="PTHR37625">
    <property type="entry name" value="OUTER MEMBRANE LIPOPROTEIN-RELATED"/>
    <property type="match status" value="1"/>
</dbReference>
<reference evidence="2 3" key="1">
    <citation type="submission" date="2018-05" db="EMBL/GenBank/DDBJ databases">
        <title>Genomic Encyclopedia of Type Strains, Phase IV (KMG-IV): sequencing the most valuable type-strain genomes for metagenomic binning, comparative biology and taxonomic classification.</title>
        <authorList>
            <person name="Goeker M."/>
        </authorList>
    </citation>
    <scope>NUCLEOTIDE SEQUENCE [LARGE SCALE GENOMIC DNA]</scope>
    <source>
        <strain evidence="2 3">DSM 23606</strain>
    </source>
</reference>
<protein>
    <submittedName>
        <fullName evidence="2">Type VI secretion system protein VasD</fullName>
    </submittedName>
</protein>